<dbReference type="OrthoDB" id="10277870at2759"/>
<reference evidence="3" key="1">
    <citation type="journal article" date="2019" name="Curr. Biol.">
        <title>Genome Sequence of Striga asiatica Provides Insight into the Evolution of Plant Parasitism.</title>
        <authorList>
            <person name="Yoshida S."/>
            <person name="Kim S."/>
            <person name="Wafula E.K."/>
            <person name="Tanskanen J."/>
            <person name="Kim Y.M."/>
            <person name="Honaas L."/>
            <person name="Yang Z."/>
            <person name="Spallek T."/>
            <person name="Conn C.E."/>
            <person name="Ichihashi Y."/>
            <person name="Cheong K."/>
            <person name="Cui S."/>
            <person name="Der J.P."/>
            <person name="Gundlach H."/>
            <person name="Jiao Y."/>
            <person name="Hori C."/>
            <person name="Ishida J.K."/>
            <person name="Kasahara H."/>
            <person name="Kiba T."/>
            <person name="Kim M.S."/>
            <person name="Koo N."/>
            <person name="Laohavisit A."/>
            <person name="Lee Y.H."/>
            <person name="Lumba S."/>
            <person name="McCourt P."/>
            <person name="Mortimer J.C."/>
            <person name="Mutuku J.M."/>
            <person name="Nomura T."/>
            <person name="Sasaki-Sekimoto Y."/>
            <person name="Seto Y."/>
            <person name="Wang Y."/>
            <person name="Wakatake T."/>
            <person name="Sakakibara H."/>
            <person name="Demura T."/>
            <person name="Yamaguchi S."/>
            <person name="Yoneyama K."/>
            <person name="Manabe R.I."/>
            <person name="Nelson D.C."/>
            <person name="Schulman A.H."/>
            <person name="Timko M.P."/>
            <person name="dePamphilis C.W."/>
            <person name="Choi D."/>
            <person name="Shirasu K."/>
        </authorList>
    </citation>
    <scope>NUCLEOTIDE SEQUENCE [LARGE SCALE GENOMIC DNA]</scope>
    <source>
        <strain evidence="3">cv. UVA1</strain>
    </source>
</reference>
<evidence type="ECO:0000313" key="3">
    <source>
        <dbReference type="Proteomes" id="UP000325081"/>
    </source>
</evidence>
<keyword evidence="1" id="KW-0732">Signal</keyword>
<organism evidence="2 3">
    <name type="scientific">Striga asiatica</name>
    <name type="common">Asiatic witchweed</name>
    <name type="synonym">Buchnera asiatica</name>
    <dbReference type="NCBI Taxonomy" id="4170"/>
    <lineage>
        <taxon>Eukaryota</taxon>
        <taxon>Viridiplantae</taxon>
        <taxon>Streptophyta</taxon>
        <taxon>Embryophyta</taxon>
        <taxon>Tracheophyta</taxon>
        <taxon>Spermatophyta</taxon>
        <taxon>Magnoliopsida</taxon>
        <taxon>eudicotyledons</taxon>
        <taxon>Gunneridae</taxon>
        <taxon>Pentapetalae</taxon>
        <taxon>asterids</taxon>
        <taxon>lamiids</taxon>
        <taxon>Lamiales</taxon>
        <taxon>Orobanchaceae</taxon>
        <taxon>Buchnereae</taxon>
        <taxon>Striga</taxon>
    </lineage>
</organism>
<proteinExistence type="predicted"/>
<dbReference type="Gene3D" id="3.10.450.10">
    <property type="match status" value="1"/>
</dbReference>
<dbReference type="SUPFAM" id="SSF54403">
    <property type="entry name" value="Cystatin/monellin"/>
    <property type="match status" value="1"/>
</dbReference>
<gene>
    <name evidence="2" type="ORF">STAS_34026</name>
</gene>
<dbReference type="AlphaFoldDB" id="A0A5A7RGK0"/>
<dbReference type="InterPro" id="IPR046350">
    <property type="entry name" value="Cystatin_sf"/>
</dbReference>
<dbReference type="Proteomes" id="UP000325081">
    <property type="component" value="Unassembled WGS sequence"/>
</dbReference>
<feature type="chain" id="PRO_5022762796" evidence="1">
    <location>
        <begin position="23"/>
        <end position="117"/>
    </location>
</feature>
<accession>A0A5A7RGK0</accession>
<evidence type="ECO:0000256" key="1">
    <source>
        <dbReference type="SAM" id="SignalP"/>
    </source>
</evidence>
<evidence type="ECO:0000313" key="2">
    <source>
        <dbReference type="EMBL" id="GER56316.1"/>
    </source>
</evidence>
<keyword evidence="3" id="KW-1185">Reference proteome</keyword>
<comment type="caution">
    <text evidence="2">The sequence shown here is derived from an EMBL/GenBank/DDBJ whole genome shotgun (WGS) entry which is preliminary data.</text>
</comment>
<sequence length="117" mass="13465">MISKSLWLFLLTILPFFASIDLVQVSAKNSWCPITKPRSHEIVEYGKFAVKEMNELGGTHMAFGSVLQGATLKDGEKVYIRFELSVKEGYDRSRYMVDMYEVPIIQFKKVTNIRKLP</sequence>
<protein>
    <submittedName>
        <fullName evidence="2">Cysteine proteinase inhibitor 5</fullName>
    </submittedName>
</protein>
<name>A0A5A7RGK0_STRAF</name>
<dbReference type="EMBL" id="BKCP01012625">
    <property type="protein sequence ID" value="GER56316.1"/>
    <property type="molecule type" value="Genomic_DNA"/>
</dbReference>
<feature type="signal peptide" evidence="1">
    <location>
        <begin position="1"/>
        <end position="22"/>
    </location>
</feature>